<dbReference type="RefSeq" id="WP_171471171.1">
    <property type="nucleotide sequence ID" value="NZ_CP053452.2"/>
</dbReference>
<keyword evidence="3" id="KW-1185">Reference proteome</keyword>
<evidence type="ECO:0000259" key="1">
    <source>
        <dbReference type="Pfam" id="PF00656"/>
    </source>
</evidence>
<reference evidence="3" key="1">
    <citation type="submission" date="2020-05" db="EMBL/GenBank/DDBJ databases">
        <title>Frigoriglobus tundricola gen. nov., sp. nov., a psychrotolerant cellulolytic planctomycete of the family Gemmataceae with two divergent copies of 16S rRNA gene.</title>
        <authorList>
            <person name="Kulichevskaya I.S."/>
            <person name="Ivanova A.A."/>
            <person name="Naumoff D.G."/>
            <person name="Beletsky A.V."/>
            <person name="Rijpstra W.I.C."/>
            <person name="Sinninghe Damste J.S."/>
            <person name="Mardanov A.V."/>
            <person name="Ravin N.V."/>
            <person name="Dedysh S.N."/>
        </authorList>
    </citation>
    <scope>NUCLEOTIDE SEQUENCE [LARGE SCALE GENOMIC DNA]</scope>
    <source>
        <strain evidence="3">PL17</strain>
    </source>
</reference>
<proteinExistence type="predicted"/>
<dbReference type="Proteomes" id="UP000503447">
    <property type="component" value="Chromosome"/>
</dbReference>
<organism evidence="2 3">
    <name type="scientific">Frigoriglobus tundricola</name>
    <dbReference type="NCBI Taxonomy" id="2774151"/>
    <lineage>
        <taxon>Bacteria</taxon>
        <taxon>Pseudomonadati</taxon>
        <taxon>Planctomycetota</taxon>
        <taxon>Planctomycetia</taxon>
        <taxon>Gemmatales</taxon>
        <taxon>Gemmataceae</taxon>
        <taxon>Frigoriglobus</taxon>
    </lineage>
</organism>
<accession>A0A6M5YPF2</accession>
<dbReference type="SUPFAM" id="SSF52129">
    <property type="entry name" value="Caspase-like"/>
    <property type="match status" value="1"/>
</dbReference>
<gene>
    <name evidence="2" type="ORF">FTUN_2923</name>
</gene>
<dbReference type="KEGG" id="ftj:FTUN_2923"/>
<dbReference type="InterPro" id="IPR029030">
    <property type="entry name" value="Caspase-like_dom_sf"/>
</dbReference>
<dbReference type="EMBL" id="CP053452">
    <property type="protein sequence ID" value="QJW95374.1"/>
    <property type="molecule type" value="Genomic_DNA"/>
</dbReference>
<dbReference type="GO" id="GO:0006508">
    <property type="term" value="P:proteolysis"/>
    <property type="evidence" value="ECO:0007669"/>
    <property type="project" value="InterPro"/>
</dbReference>
<protein>
    <recommendedName>
        <fullName evidence="1">Peptidase C14 caspase domain-containing protein</fullName>
    </recommendedName>
</protein>
<dbReference type="Gene3D" id="3.40.50.1460">
    <property type="match status" value="1"/>
</dbReference>
<name>A0A6M5YPF2_9BACT</name>
<dbReference type="Pfam" id="PF00656">
    <property type="entry name" value="Peptidase_C14"/>
    <property type="match status" value="1"/>
</dbReference>
<dbReference type="GO" id="GO:0004197">
    <property type="term" value="F:cysteine-type endopeptidase activity"/>
    <property type="evidence" value="ECO:0007669"/>
    <property type="project" value="InterPro"/>
</dbReference>
<evidence type="ECO:0000313" key="3">
    <source>
        <dbReference type="Proteomes" id="UP000503447"/>
    </source>
</evidence>
<dbReference type="InterPro" id="IPR011600">
    <property type="entry name" value="Pept_C14_caspase"/>
</dbReference>
<evidence type="ECO:0000313" key="2">
    <source>
        <dbReference type="EMBL" id="QJW95374.1"/>
    </source>
</evidence>
<feature type="domain" description="Peptidase C14 caspase" evidence="1">
    <location>
        <begin position="3"/>
        <end position="219"/>
    </location>
</feature>
<dbReference type="AlphaFoldDB" id="A0A6M5YPF2"/>
<sequence length="321" mass="35229">MQRRALIVGINKYDHISGLTGAVRDAELMEDVLKMHWDDTPNYQCRLHLSPGPESITRDFLRTEWDKLFDGAPDAVLFYFAGHGTPTIVGGFLATQDGKGNDVGLPMDELLTRANRSKAREVLLILDCCFSGSLGNPAVMQSGLDNSAFLREGVTILAASSPHETAAEVGGQGMFTSMVLHALHGGASDVMGKVSAAAIYAHADQALGAWDQRPMYKSHASRLTPVRQCEPAVPPAILRQLPKIFPDPMATIKLDQTYEYTMSVADPDHVAVFNTLKIFRNARLVRTTEHDDLYFAAMHSTGVRLTGLGRFYWKLAKEGKI</sequence>